<reference evidence="2" key="1">
    <citation type="submission" date="2020-07" db="EMBL/GenBank/DDBJ databases">
        <title>Huge and variable diversity of episymbiotic CPR bacteria and DPANN archaea in groundwater ecosystems.</title>
        <authorList>
            <person name="He C.Y."/>
            <person name="Keren R."/>
            <person name="Whittaker M."/>
            <person name="Farag I.F."/>
            <person name="Doudna J."/>
            <person name="Cate J.H.D."/>
            <person name="Banfield J.F."/>
        </authorList>
    </citation>
    <scope>NUCLEOTIDE SEQUENCE</scope>
    <source>
        <strain evidence="2">NC_groundwater_717_Ag_S-0.2um_59_8</strain>
    </source>
</reference>
<sequence length="217" mass="24393">MKWQRTLQFLIPRLGIPLLWALYKSLRIEVRNSEAEERLRAGGRPFIYAIWHGRMLCPILSRSHRQICTLVSLSRDGEIINAFLQRLGFRTVRGSSSRGGARGLTALVREVKAGHDVAITPDGPRGPRFQAQEGALDLAARTGAPLLLTTSAARRAFVCKSWDRFLIPLPFSRVVIQFGGLLRVTPEDLRQRGQETRLLLEEGLNRITEEVDALCRG</sequence>
<organism evidence="2 3">
    <name type="scientific">Tectimicrobiota bacterium</name>
    <dbReference type="NCBI Taxonomy" id="2528274"/>
    <lineage>
        <taxon>Bacteria</taxon>
        <taxon>Pseudomonadati</taxon>
        <taxon>Nitrospinota/Tectimicrobiota group</taxon>
        <taxon>Candidatus Tectimicrobiota</taxon>
    </lineage>
</organism>
<feature type="domain" description="DUF374" evidence="1">
    <location>
        <begin position="63"/>
        <end position="128"/>
    </location>
</feature>
<dbReference type="Proteomes" id="UP000741360">
    <property type="component" value="Unassembled WGS sequence"/>
</dbReference>
<dbReference type="InterPro" id="IPR007172">
    <property type="entry name" value="DUF374"/>
</dbReference>
<dbReference type="AlphaFoldDB" id="A0A932M1B7"/>
<gene>
    <name evidence="2" type="ORF">HYY65_12670</name>
</gene>
<proteinExistence type="predicted"/>
<keyword evidence="2" id="KW-0808">Transferase</keyword>
<dbReference type="EMBL" id="JACPSX010000243">
    <property type="protein sequence ID" value="MBI3015878.1"/>
    <property type="molecule type" value="Genomic_DNA"/>
</dbReference>
<dbReference type="Pfam" id="PF04028">
    <property type="entry name" value="DUF374"/>
    <property type="match status" value="1"/>
</dbReference>
<dbReference type="GO" id="GO:0016746">
    <property type="term" value="F:acyltransferase activity"/>
    <property type="evidence" value="ECO:0007669"/>
    <property type="project" value="UniProtKB-KW"/>
</dbReference>
<comment type="caution">
    <text evidence="2">The sequence shown here is derived from an EMBL/GenBank/DDBJ whole genome shotgun (WGS) entry which is preliminary data.</text>
</comment>
<evidence type="ECO:0000313" key="2">
    <source>
        <dbReference type="EMBL" id="MBI3015878.1"/>
    </source>
</evidence>
<evidence type="ECO:0000259" key="1">
    <source>
        <dbReference type="Pfam" id="PF04028"/>
    </source>
</evidence>
<evidence type="ECO:0000313" key="3">
    <source>
        <dbReference type="Proteomes" id="UP000741360"/>
    </source>
</evidence>
<name>A0A932M1B7_UNCTE</name>
<protein>
    <submittedName>
        <fullName evidence="2">Lysophospholipid acyltransferase family protein</fullName>
    </submittedName>
</protein>
<keyword evidence="2" id="KW-0012">Acyltransferase</keyword>
<dbReference type="CDD" id="cd07983">
    <property type="entry name" value="LPLAT_DUF374-like"/>
    <property type="match status" value="1"/>
</dbReference>
<accession>A0A932M1B7</accession>